<organism evidence="1 2">
    <name type="scientific">Candidatus Gottesmanbacteria bacterium GW2011_GWA2_43_14</name>
    <dbReference type="NCBI Taxonomy" id="1618443"/>
    <lineage>
        <taxon>Bacteria</taxon>
        <taxon>Candidatus Gottesmaniibacteriota</taxon>
    </lineage>
</organism>
<comment type="caution">
    <text evidence="1">The sequence shown here is derived from an EMBL/GenBank/DDBJ whole genome shotgun (WGS) entry which is preliminary data.</text>
</comment>
<evidence type="ECO:0000313" key="1">
    <source>
        <dbReference type="EMBL" id="KKS98187.1"/>
    </source>
</evidence>
<gene>
    <name evidence="1" type="ORF">UV73_C0003G0129</name>
</gene>
<dbReference type="STRING" id="1618443.UV73_C0003G0129"/>
<dbReference type="AlphaFoldDB" id="A0A0G1DKU9"/>
<sequence>MKIIGFIFPIIFLILPSSVSAAKKFVPKSAPSRKTTGTALIPASVKYRSDKRALFLQFTNINNIDSASYSLTYTASGKNEGVGGTISAANDPFKTRELLFGTCSTSVCTYHTGIKNAVLTITARLKNGRQAVKNYRIKTYN</sequence>
<reference evidence="1 2" key="1">
    <citation type="journal article" date="2015" name="Nature">
        <title>rRNA introns, odd ribosomes, and small enigmatic genomes across a large radiation of phyla.</title>
        <authorList>
            <person name="Brown C.T."/>
            <person name="Hug L.A."/>
            <person name="Thomas B.C."/>
            <person name="Sharon I."/>
            <person name="Castelle C.J."/>
            <person name="Singh A."/>
            <person name="Wilkins M.J."/>
            <person name="Williams K.H."/>
            <person name="Banfield J.F."/>
        </authorList>
    </citation>
    <scope>NUCLEOTIDE SEQUENCE [LARGE SCALE GENOMIC DNA]</scope>
</reference>
<dbReference type="Proteomes" id="UP000034894">
    <property type="component" value="Unassembled WGS sequence"/>
</dbReference>
<accession>A0A0G1DKU9</accession>
<protein>
    <submittedName>
        <fullName evidence="1">Uncharacterized protein</fullName>
    </submittedName>
</protein>
<dbReference type="EMBL" id="LCFP01000003">
    <property type="protein sequence ID" value="KKS98187.1"/>
    <property type="molecule type" value="Genomic_DNA"/>
</dbReference>
<name>A0A0G1DKU9_9BACT</name>
<proteinExistence type="predicted"/>
<evidence type="ECO:0000313" key="2">
    <source>
        <dbReference type="Proteomes" id="UP000034894"/>
    </source>
</evidence>